<dbReference type="AlphaFoldDB" id="A0A2A2KAE7"/>
<comment type="caution">
    <text evidence="1">The sequence shown here is derived from an EMBL/GenBank/DDBJ whole genome shotgun (WGS) entry which is preliminary data.</text>
</comment>
<evidence type="ECO:0000313" key="2">
    <source>
        <dbReference type="Proteomes" id="UP000218231"/>
    </source>
</evidence>
<organism evidence="1 2">
    <name type="scientific">Diploscapter pachys</name>
    <dbReference type="NCBI Taxonomy" id="2018661"/>
    <lineage>
        <taxon>Eukaryota</taxon>
        <taxon>Metazoa</taxon>
        <taxon>Ecdysozoa</taxon>
        <taxon>Nematoda</taxon>
        <taxon>Chromadorea</taxon>
        <taxon>Rhabditida</taxon>
        <taxon>Rhabditina</taxon>
        <taxon>Rhabditomorpha</taxon>
        <taxon>Rhabditoidea</taxon>
        <taxon>Rhabditidae</taxon>
        <taxon>Diploscapter</taxon>
    </lineage>
</organism>
<sequence>MTTPPTDLDVAMEIGISETEVKRYRGDTFLLGDGAWLVHFGYTMPKELRSRLTGSFTLIFKPHMSLGDRRRPGLFDFTAPLVGRPVFKARHCQGSAIRQGQHQVLDLAGEAVGEHRLARGIEVVIDESPPLQPPHGGQQLRPQIVLAVEEEAGERMHSLEVFHGIAFSRLHTGGGIDHGCTLRVAIVRNTQPCLLRTSGSASISIRTSPVP</sequence>
<dbReference type="EMBL" id="LIAE01009168">
    <property type="protein sequence ID" value="PAV70901.1"/>
    <property type="molecule type" value="Genomic_DNA"/>
</dbReference>
<proteinExistence type="predicted"/>
<keyword evidence="2" id="KW-1185">Reference proteome</keyword>
<gene>
    <name evidence="1" type="ORF">WR25_12056</name>
</gene>
<accession>A0A2A2KAE7</accession>
<reference evidence="1 2" key="1">
    <citation type="journal article" date="2017" name="Curr. Biol.">
        <title>Genome architecture and evolution of a unichromosomal asexual nematode.</title>
        <authorList>
            <person name="Fradin H."/>
            <person name="Zegar C."/>
            <person name="Gutwein M."/>
            <person name="Lucas J."/>
            <person name="Kovtun M."/>
            <person name="Corcoran D."/>
            <person name="Baugh L.R."/>
            <person name="Kiontke K."/>
            <person name="Gunsalus K."/>
            <person name="Fitch D.H."/>
            <person name="Piano F."/>
        </authorList>
    </citation>
    <scope>NUCLEOTIDE SEQUENCE [LARGE SCALE GENOMIC DNA]</scope>
    <source>
        <strain evidence="1">PF1309</strain>
    </source>
</reference>
<name>A0A2A2KAE7_9BILA</name>
<dbReference type="Proteomes" id="UP000218231">
    <property type="component" value="Unassembled WGS sequence"/>
</dbReference>
<evidence type="ECO:0000313" key="1">
    <source>
        <dbReference type="EMBL" id="PAV70901.1"/>
    </source>
</evidence>
<protein>
    <submittedName>
        <fullName evidence="1">Uncharacterized protein</fullName>
    </submittedName>
</protein>